<dbReference type="EMBL" id="JABMIG020000315">
    <property type="protein sequence ID" value="KAL3781480.1"/>
    <property type="molecule type" value="Genomic_DNA"/>
</dbReference>
<accession>A0ABD3NZY8</accession>
<evidence type="ECO:0000256" key="1">
    <source>
        <dbReference type="PROSITE-ProRule" id="PRU00047"/>
    </source>
</evidence>
<feature type="region of interest" description="Disordered" evidence="2">
    <location>
        <begin position="1"/>
        <end position="51"/>
    </location>
</feature>
<feature type="compositionally biased region" description="Polar residues" evidence="2">
    <location>
        <begin position="15"/>
        <end position="25"/>
    </location>
</feature>
<keyword evidence="1" id="KW-0863">Zinc-finger</keyword>
<reference evidence="4 5" key="1">
    <citation type="journal article" date="2020" name="G3 (Bethesda)">
        <title>Improved Reference Genome for Cyclotella cryptica CCMP332, a Model for Cell Wall Morphogenesis, Salinity Adaptation, and Lipid Production in Diatoms (Bacillariophyta).</title>
        <authorList>
            <person name="Roberts W.R."/>
            <person name="Downey K.M."/>
            <person name="Ruck E.C."/>
            <person name="Traller J.C."/>
            <person name="Alverson A.J."/>
        </authorList>
    </citation>
    <scope>NUCLEOTIDE SEQUENCE [LARGE SCALE GENOMIC DNA]</scope>
    <source>
        <strain evidence="4 5">CCMP332</strain>
    </source>
</reference>
<name>A0ABD3NZY8_9STRA</name>
<proteinExistence type="predicted"/>
<protein>
    <recommendedName>
        <fullName evidence="3">CCHC-type domain-containing protein</fullName>
    </recommendedName>
</protein>
<keyword evidence="1" id="KW-0479">Metal-binding</keyword>
<comment type="caution">
    <text evidence="4">The sequence shown here is derived from an EMBL/GenBank/DDBJ whole genome shotgun (WGS) entry which is preliminary data.</text>
</comment>
<dbReference type="GO" id="GO:0008270">
    <property type="term" value="F:zinc ion binding"/>
    <property type="evidence" value="ECO:0007669"/>
    <property type="project" value="UniProtKB-KW"/>
</dbReference>
<sequence>MPKDKKPTRRRLDFSGNNRESTTAESYKKLKVAKHETNDVSSAVTPEAGSKSYVTRTKSKDLFAKEPKSARKLVTPLKDDLIEPVDLFGDKEDDDSVLYQSGDEEQDAKHYKPTHIHRNVDYHRRGELALDQRTLKAYRFIRHNFLIPSTFENDRKFGPLSGSCFEERVIRAYSLGQLAPRVATTESSLLVCTYCGKEGHMKESCADLL</sequence>
<dbReference type="AlphaFoldDB" id="A0ABD3NZY8"/>
<keyword evidence="1" id="KW-0862">Zinc</keyword>
<gene>
    <name evidence="4" type="ORF">HJC23_009149</name>
</gene>
<feature type="domain" description="CCHC-type" evidence="3">
    <location>
        <begin position="192"/>
        <end position="205"/>
    </location>
</feature>
<dbReference type="InterPro" id="IPR001878">
    <property type="entry name" value="Znf_CCHC"/>
</dbReference>
<evidence type="ECO:0000313" key="4">
    <source>
        <dbReference type="EMBL" id="KAL3781480.1"/>
    </source>
</evidence>
<organism evidence="4 5">
    <name type="scientific">Cyclotella cryptica</name>
    <dbReference type="NCBI Taxonomy" id="29204"/>
    <lineage>
        <taxon>Eukaryota</taxon>
        <taxon>Sar</taxon>
        <taxon>Stramenopiles</taxon>
        <taxon>Ochrophyta</taxon>
        <taxon>Bacillariophyta</taxon>
        <taxon>Coscinodiscophyceae</taxon>
        <taxon>Thalassiosirophycidae</taxon>
        <taxon>Stephanodiscales</taxon>
        <taxon>Stephanodiscaceae</taxon>
        <taxon>Cyclotella</taxon>
    </lineage>
</organism>
<evidence type="ECO:0000259" key="3">
    <source>
        <dbReference type="PROSITE" id="PS50158"/>
    </source>
</evidence>
<dbReference type="Proteomes" id="UP001516023">
    <property type="component" value="Unassembled WGS sequence"/>
</dbReference>
<keyword evidence="5" id="KW-1185">Reference proteome</keyword>
<feature type="compositionally biased region" description="Basic and acidic residues" evidence="2">
    <location>
        <begin position="1"/>
        <end position="13"/>
    </location>
</feature>
<dbReference type="PROSITE" id="PS50158">
    <property type="entry name" value="ZF_CCHC"/>
    <property type="match status" value="1"/>
</dbReference>
<evidence type="ECO:0000313" key="5">
    <source>
        <dbReference type="Proteomes" id="UP001516023"/>
    </source>
</evidence>
<evidence type="ECO:0000256" key="2">
    <source>
        <dbReference type="SAM" id="MobiDB-lite"/>
    </source>
</evidence>